<sequence>MEVQIGYEWKPEKFNHCQGVGHKTEECRKNKPSRQQWVTGKVEITKPGQPVRDTEGFQIVMKGVKHKEIVETKQKEALTSNPFNALEGMEDGESSKAHEDLDNRGGEGVTPLPNA</sequence>
<organism evidence="2 3">
    <name type="scientific">Vicia faba</name>
    <name type="common">Broad bean</name>
    <name type="synonym">Faba vulgaris</name>
    <dbReference type="NCBI Taxonomy" id="3906"/>
    <lineage>
        <taxon>Eukaryota</taxon>
        <taxon>Viridiplantae</taxon>
        <taxon>Streptophyta</taxon>
        <taxon>Embryophyta</taxon>
        <taxon>Tracheophyta</taxon>
        <taxon>Spermatophyta</taxon>
        <taxon>Magnoliopsida</taxon>
        <taxon>eudicotyledons</taxon>
        <taxon>Gunneridae</taxon>
        <taxon>Pentapetalae</taxon>
        <taxon>rosids</taxon>
        <taxon>fabids</taxon>
        <taxon>Fabales</taxon>
        <taxon>Fabaceae</taxon>
        <taxon>Papilionoideae</taxon>
        <taxon>50 kb inversion clade</taxon>
        <taxon>NPAAA clade</taxon>
        <taxon>Hologalegina</taxon>
        <taxon>IRL clade</taxon>
        <taxon>Fabeae</taxon>
        <taxon>Vicia</taxon>
    </lineage>
</organism>
<proteinExistence type="predicted"/>
<keyword evidence="3" id="KW-1185">Reference proteome</keyword>
<dbReference type="EMBL" id="OX451739">
    <property type="protein sequence ID" value="CAI8609012.1"/>
    <property type="molecule type" value="Genomic_DNA"/>
</dbReference>
<feature type="region of interest" description="Disordered" evidence="1">
    <location>
        <begin position="75"/>
        <end position="115"/>
    </location>
</feature>
<dbReference type="AlphaFoldDB" id="A0AAV1AHN2"/>
<gene>
    <name evidence="2" type="ORF">VFH_IV112720</name>
</gene>
<reference evidence="2 3" key="1">
    <citation type="submission" date="2023-01" db="EMBL/GenBank/DDBJ databases">
        <authorList>
            <person name="Kreplak J."/>
        </authorList>
    </citation>
    <scope>NUCLEOTIDE SEQUENCE [LARGE SCALE GENOMIC DNA]</scope>
</reference>
<feature type="compositionally biased region" description="Basic and acidic residues" evidence="1">
    <location>
        <begin position="93"/>
        <end position="105"/>
    </location>
</feature>
<name>A0AAV1AHN2_VICFA</name>
<protein>
    <submittedName>
        <fullName evidence="2">Uncharacterized protein</fullName>
    </submittedName>
</protein>
<dbReference type="Proteomes" id="UP001157006">
    <property type="component" value="Chromosome 4"/>
</dbReference>
<accession>A0AAV1AHN2</accession>
<evidence type="ECO:0000313" key="3">
    <source>
        <dbReference type="Proteomes" id="UP001157006"/>
    </source>
</evidence>
<evidence type="ECO:0000256" key="1">
    <source>
        <dbReference type="SAM" id="MobiDB-lite"/>
    </source>
</evidence>
<evidence type="ECO:0000313" key="2">
    <source>
        <dbReference type="EMBL" id="CAI8609012.1"/>
    </source>
</evidence>